<proteinExistence type="predicted"/>
<evidence type="ECO:0000313" key="3">
    <source>
        <dbReference type="Proteomes" id="UP000075755"/>
    </source>
</evidence>
<evidence type="ECO:0000313" key="4">
    <source>
        <dbReference type="Proteomes" id="UP000577697"/>
    </source>
</evidence>
<dbReference type="EMBL" id="CP015005">
    <property type="protein sequence ID" value="AMS43382.1"/>
    <property type="molecule type" value="Genomic_DNA"/>
</dbReference>
<keyword evidence="4" id="KW-1185">Reference proteome</keyword>
<evidence type="ECO:0000313" key="1">
    <source>
        <dbReference type="EMBL" id="AMS43382.1"/>
    </source>
</evidence>
<reference evidence="2 4" key="2">
    <citation type="submission" date="2020-08" db="EMBL/GenBank/DDBJ databases">
        <title>Genomic Encyclopedia of Type Strains, Phase IV (KMG-IV): sequencing the most valuable type-strain genomes for metagenomic binning, comparative biology and taxonomic classification.</title>
        <authorList>
            <person name="Goeker M."/>
        </authorList>
    </citation>
    <scope>NUCLEOTIDE SEQUENCE [LARGE SCALE GENOMIC DNA]</scope>
    <source>
        <strain evidence="2 4">DSM 10368</strain>
    </source>
</reference>
<dbReference type="Proteomes" id="UP000577697">
    <property type="component" value="Unassembled WGS sequence"/>
</dbReference>
<sequence length="52" mass="5739">MAFDLRKGQSCQLIAFDMTNTDLSESVLQIAACFDDALESIGRDEQELNDAV</sequence>
<dbReference type="AlphaFoldDB" id="A0AAC9FE79"/>
<dbReference type="EMBL" id="JACICB010000008">
    <property type="protein sequence ID" value="MBB3706060.1"/>
    <property type="molecule type" value="Genomic_DNA"/>
</dbReference>
<accession>A0AAC9FE79</accession>
<organism evidence="1 3">
    <name type="scientific">Aminobacter aminovorans</name>
    <name type="common">Chelatobacter heintzii</name>
    <dbReference type="NCBI Taxonomy" id="83263"/>
    <lineage>
        <taxon>Bacteria</taxon>
        <taxon>Pseudomonadati</taxon>
        <taxon>Pseudomonadota</taxon>
        <taxon>Alphaproteobacteria</taxon>
        <taxon>Hyphomicrobiales</taxon>
        <taxon>Phyllobacteriaceae</taxon>
        <taxon>Aminobacter</taxon>
    </lineage>
</organism>
<dbReference type="KEGG" id="aak:AA2016_4470"/>
<name>A0AAC9FE79_AMIAI</name>
<dbReference type="Proteomes" id="UP000075755">
    <property type="component" value="Chromosome"/>
</dbReference>
<gene>
    <name evidence="1" type="ORF">AA2016_4470</name>
    <name evidence="2" type="ORF">FHS67_002380</name>
</gene>
<protein>
    <submittedName>
        <fullName evidence="1">Uncharacterized protein</fullName>
    </submittedName>
</protein>
<reference evidence="1 3" key="1">
    <citation type="submission" date="2016-03" db="EMBL/GenBank/DDBJ databases">
        <title>Complete genome of Aminobacter aminovorans KCTC 2477.</title>
        <authorList>
            <person name="Kim K.M."/>
        </authorList>
    </citation>
    <scope>NUCLEOTIDE SEQUENCE [LARGE SCALE GENOMIC DNA]</scope>
    <source>
        <strain evidence="1 3">KCTC 2477</strain>
    </source>
</reference>
<dbReference type="RefSeq" id="WP_157097134.1">
    <property type="nucleotide sequence ID" value="NZ_CP015005.1"/>
</dbReference>
<evidence type="ECO:0000313" key="2">
    <source>
        <dbReference type="EMBL" id="MBB3706060.1"/>
    </source>
</evidence>